<reference evidence="2 3" key="1">
    <citation type="submission" date="2023-10" db="EMBL/GenBank/DDBJ databases">
        <title>Chromosome-scale genome assembly provides insights into flower coloration mechanisms of Canna indica.</title>
        <authorList>
            <person name="Li C."/>
        </authorList>
    </citation>
    <scope>NUCLEOTIDE SEQUENCE [LARGE SCALE GENOMIC DNA]</scope>
    <source>
        <tissue evidence="2">Flower</tissue>
    </source>
</reference>
<accession>A0AAQ3JV48</accession>
<evidence type="ECO:0000313" key="2">
    <source>
        <dbReference type="EMBL" id="WOK95567.1"/>
    </source>
</evidence>
<feature type="compositionally biased region" description="Pro residues" evidence="1">
    <location>
        <begin position="49"/>
        <end position="59"/>
    </location>
</feature>
<dbReference type="AlphaFoldDB" id="A0AAQ3JV48"/>
<protein>
    <submittedName>
        <fullName evidence="2">F-box only protein 6-like</fullName>
    </submittedName>
</protein>
<evidence type="ECO:0000313" key="3">
    <source>
        <dbReference type="Proteomes" id="UP001327560"/>
    </source>
</evidence>
<organism evidence="2 3">
    <name type="scientific">Canna indica</name>
    <name type="common">Indian-shot</name>
    <dbReference type="NCBI Taxonomy" id="4628"/>
    <lineage>
        <taxon>Eukaryota</taxon>
        <taxon>Viridiplantae</taxon>
        <taxon>Streptophyta</taxon>
        <taxon>Embryophyta</taxon>
        <taxon>Tracheophyta</taxon>
        <taxon>Spermatophyta</taxon>
        <taxon>Magnoliopsida</taxon>
        <taxon>Liliopsida</taxon>
        <taxon>Zingiberales</taxon>
        <taxon>Cannaceae</taxon>
        <taxon>Canna</taxon>
    </lineage>
</organism>
<sequence>MTPRRNPAVGVTTKKIRMWLGTFETLQEVACAYMTPLHVSSAAPTPAQTSPPMPRPLPPTRLSLPEAEGDASATAARSWSFGVWTPNESVHTRNGALYWMTSARVYSVVGFDLRQRAWREVKATMAELLEWMTLVSWPSGKLGLVDSVGSKHGTAWTPSPSFTPSVSTTVAGENAGCILFRRCRGPLFILRWPPERQWVAGGVS</sequence>
<evidence type="ECO:0000256" key="1">
    <source>
        <dbReference type="SAM" id="MobiDB-lite"/>
    </source>
</evidence>
<gene>
    <name evidence="2" type="ORF">Cni_G04274</name>
</gene>
<name>A0AAQ3JV48_9LILI</name>
<keyword evidence="3" id="KW-1185">Reference proteome</keyword>
<dbReference type="EMBL" id="CP136890">
    <property type="protein sequence ID" value="WOK95567.1"/>
    <property type="molecule type" value="Genomic_DNA"/>
</dbReference>
<dbReference type="Proteomes" id="UP001327560">
    <property type="component" value="Chromosome 1"/>
</dbReference>
<feature type="region of interest" description="Disordered" evidence="1">
    <location>
        <begin position="42"/>
        <end position="69"/>
    </location>
</feature>
<proteinExistence type="predicted"/>